<evidence type="ECO:0008006" key="2">
    <source>
        <dbReference type="Google" id="ProtNLM"/>
    </source>
</evidence>
<gene>
    <name evidence="1" type="ORF">EZS27_017956</name>
</gene>
<dbReference type="SUPFAM" id="SSF46689">
    <property type="entry name" value="Homeodomain-like"/>
    <property type="match status" value="1"/>
</dbReference>
<organism evidence="1">
    <name type="scientific">termite gut metagenome</name>
    <dbReference type="NCBI Taxonomy" id="433724"/>
    <lineage>
        <taxon>unclassified sequences</taxon>
        <taxon>metagenomes</taxon>
        <taxon>organismal metagenomes</taxon>
    </lineage>
</organism>
<proteinExistence type="predicted"/>
<reference evidence="1" key="1">
    <citation type="submission" date="2019-03" db="EMBL/GenBank/DDBJ databases">
        <title>Single cell metagenomics reveals metabolic interactions within the superorganism composed of flagellate Streblomastix strix and complex community of Bacteroidetes bacteria on its surface.</title>
        <authorList>
            <person name="Treitli S.C."/>
            <person name="Kolisko M."/>
            <person name="Husnik F."/>
            <person name="Keeling P."/>
            <person name="Hampl V."/>
        </authorList>
    </citation>
    <scope>NUCLEOTIDE SEQUENCE</scope>
    <source>
        <strain evidence="1">STM</strain>
    </source>
</reference>
<dbReference type="InterPro" id="IPR009057">
    <property type="entry name" value="Homeodomain-like_sf"/>
</dbReference>
<sequence>MRRVVLTKDEMEQLTSIQKNGKTSLERNRSMCLLVSNQGYSISKVAKLMNIDRMTIVRLLDAWQGAEADKRFSILYREEGQGAKSKLEPVRDKIPKLLEKNNRSTRLVLDELEKEYGVKVCKITLQNFLKGTGI</sequence>
<dbReference type="EMBL" id="SNRY01001087">
    <property type="protein sequence ID" value="KAA6333652.1"/>
    <property type="molecule type" value="Genomic_DNA"/>
</dbReference>
<evidence type="ECO:0000313" key="1">
    <source>
        <dbReference type="EMBL" id="KAA6333652.1"/>
    </source>
</evidence>
<comment type="caution">
    <text evidence="1">The sequence shown here is derived from an EMBL/GenBank/DDBJ whole genome shotgun (WGS) entry which is preliminary data.</text>
</comment>
<accession>A0A5J4RJ94</accession>
<dbReference type="AlphaFoldDB" id="A0A5J4RJ94"/>
<dbReference type="Pfam" id="PF13384">
    <property type="entry name" value="HTH_23"/>
    <property type="match status" value="1"/>
</dbReference>
<protein>
    <recommendedName>
        <fullName evidence="2">Winged helix-turn helix domain-containing protein</fullName>
    </recommendedName>
</protein>
<name>A0A5J4RJ94_9ZZZZ</name>